<dbReference type="Proteomes" id="UP001417504">
    <property type="component" value="Unassembled WGS sequence"/>
</dbReference>
<name>A0AAP0ENZ1_9MAGN</name>
<dbReference type="Pfam" id="PF02458">
    <property type="entry name" value="Transferase"/>
    <property type="match status" value="1"/>
</dbReference>
<protein>
    <recommendedName>
        <fullName evidence="4">HXXXD-type acyl-transferase family protein</fullName>
    </recommendedName>
</protein>
<evidence type="ECO:0000313" key="3">
    <source>
        <dbReference type="Proteomes" id="UP001417504"/>
    </source>
</evidence>
<reference evidence="2 3" key="1">
    <citation type="submission" date="2024-01" db="EMBL/GenBank/DDBJ databases">
        <title>Genome assemblies of Stephania.</title>
        <authorList>
            <person name="Yang L."/>
        </authorList>
    </citation>
    <scope>NUCLEOTIDE SEQUENCE [LARGE SCALE GENOMIC DNA]</scope>
    <source>
        <strain evidence="2">QJT</strain>
        <tissue evidence="2">Leaf</tissue>
    </source>
</reference>
<keyword evidence="3" id="KW-1185">Reference proteome</keyword>
<dbReference type="Gene3D" id="3.30.559.10">
    <property type="entry name" value="Chloramphenicol acetyltransferase-like domain"/>
    <property type="match status" value="2"/>
</dbReference>
<organism evidence="2 3">
    <name type="scientific">Stephania japonica</name>
    <dbReference type="NCBI Taxonomy" id="461633"/>
    <lineage>
        <taxon>Eukaryota</taxon>
        <taxon>Viridiplantae</taxon>
        <taxon>Streptophyta</taxon>
        <taxon>Embryophyta</taxon>
        <taxon>Tracheophyta</taxon>
        <taxon>Spermatophyta</taxon>
        <taxon>Magnoliopsida</taxon>
        <taxon>Ranunculales</taxon>
        <taxon>Menispermaceae</taxon>
        <taxon>Menispermoideae</taxon>
        <taxon>Cissampelideae</taxon>
        <taxon>Stephania</taxon>
    </lineage>
</organism>
<dbReference type="AlphaFoldDB" id="A0AAP0ENZ1"/>
<proteinExistence type="predicted"/>
<dbReference type="GO" id="GO:0016740">
    <property type="term" value="F:transferase activity"/>
    <property type="evidence" value="ECO:0007669"/>
    <property type="project" value="UniProtKB-KW"/>
</dbReference>
<dbReference type="EMBL" id="JBBNAE010000009">
    <property type="protein sequence ID" value="KAK9096985.1"/>
    <property type="molecule type" value="Genomic_DNA"/>
</dbReference>
<evidence type="ECO:0000313" key="2">
    <source>
        <dbReference type="EMBL" id="KAK9096985.1"/>
    </source>
</evidence>
<evidence type="ECO:0008006" key="4">
    <source>
        <dbReference type="Google" id="ProtNLM"/>
    </source>
</evidence>
<accession>A0AAP0ENZ1</accession>
<dbReference type="InterPro" id="IPR051283">
    <property type="entry name" value="Sec_Metabolite_Acyltrans"/>
</dbReference>
<comment type="caution">
    <text evidence="2">The sequence shown here is derived from an EMBL/GenBank/DDBJ whole genome shotgun (WGS) entry which is preliminary data.</text>
</comment>
<dbReference type="PANTHER" id="PTHR31896:SF12">
    <property type="entry name" value="HXXXD-TYPE ACYL-TRANSFERASE FAMILY PROTEIN"/>
    <property type="match status" value="1"/>
</dbReference>
<dbReference type="InterPro" id="IPR023213">
    <property type="entry name" value="CAT-like_dom_sf"/>
</dbReference>
<dbReference type="PANTHER" id="PTHR31896">
    <property type="entry name" value="FAMILY REGULATORY PROTEIN, PUTATIVE (AFU_ORTHOLOGUE AFUA_3G14730)-RELATED"/>
    <property type="match status" value="1"/>
</dbReference>
<evidence type="ECO:0000256" key="1">
    <source>
        <dbReference type="ARBA" id="ARBA00022679"/>
    </source>
</evidence>
<keyword evidence="1" id="KW-0808">Transferase</keyword>
<gene>
    <name evidence="2" type="ORF">Sjap_022482</name>
</gene>
<sequence>MSFSSLGGVHVISTSTIKPQILPQESQDPCYLTPWDLPKLSTHYIQKGLFFTKPSSPSQNIIDHLKNSLSCTLTQFFPLAGRLVTKKQDDPQSYYVYLDCSDAKGVQFIHAVAEFTIADIISLIDTPPILQSLFPLVPGTVNHDGHTLPLLIVQVTELTEGIFIACSVNHAVADGTTYWNFFNKWSEISRTHIKFEMNDNTHFTVSPSDPPIITKRWFLENQGPIINLPFSHHDEFIDRSFTSPPLRERMFHFSAESLKQLKAQANPNQPNNTQNEISTFQALIALIWTSVTRARKTPLDQKTTCKLAINNRTRMCPTLSKNYLGNCVQIVSASAIAADITGKSSDNGNNSSSAGWAALLLNKAVMEHSEERVREWLKGWAKDPWVYKVGRSTDEHTLMVSGSHRFKMFGNDFGWGEVVAVRSGFGNKYDGKVMAYEGRENGSIDLEINLVGWAMSALETDKEFIRYVASPAPPGVTPTL</sequence>